<dbReference type="EMBL" id="VUOB01000001">
    <property type="protein sequence ID" value="KAA2266993.1"/>
    <property type="molecule type" value="Genomic_DNA"/>
</dbReference>
<evidence type="ECO:0000313" key="4">
    <source>
        <dbReference type="Proteomes" id="UP000323454"/>
    </source>
</evidence>
<accession>A0A5B2XUK2</accession>
<feature type="domain" description="PE" evidence="2">
    <location>
        <begin position="54"/>
        <end position="139"/>
    </location>
</feature>
<evidence type="ECO:0000313" key="3">
    <source>
        <dbReference type="EMBL" id="KAA2266993.1"/>
    </source>
</evidence>
<proteinExistence type="predicted"/>
<reference evidence="3 4" key="2">
    <citation type="submission" date="2019-09" db="EMBL/GenBank/DDBJ databases">
        <authorList>
            <person name="Jin C."/>
        </authorList>
    </citation>
    <scope>NUCLEOTIDE SEQUENCE [LARGE SCALE GENOMIC DNA]</scope>
    <source>
        <strain evidence="3 4">AN110305</strain>
    </source>
</reference>
<dbReference type="Proteomes" id="UP000323454">
    <property type="component" value="Unassembled WGS sequence"/>
</dbReference>
<keyword evidence="4" id="KW-1185">Reference proteome</keyword>
<protein>
    <submittedName>
        <fullName evidence="3">PE domain-containing protein</fullName>
    </submittedName>
</protein>
<dbReference type="Gene3D" id="1.10.287.850">
    <property type="entry name" value="HP0062-like domain"/>
    <property type="match status" value="1"/>
</dbReference>
<gene>
    <name evidence="3" type="ORF">F0L68_00185</name>
</gene>
<reference evidence="3 4" key="1">
    <citation type="submission" date="2019-09" db="EMBL/GenBank/DDBJ databases">
        <title>Goodfellowia gen. nov., a new genus of the Pseudonocardineae related to Actinoalloteichus, containing Goodfellowia coeruleoviolacea gen. nov., comb. nov. gen. nov., comb. nov.</title>
        <authorList>
            <person name="Labeda D."/>
        </authorList>
    </citation>
    <scope>NUCLEOTIDE SEQUENCE [LARGE SCALE GENOMIC DNA]</scope>
    <source>
        <strain evidence="3 4">AN110305</strain>
    </source>
</reference>
<organism evidence="3 4">
    <name type="scientific">Solihabitans fulvus</name>
    <dbReference type="NCBI Taxonomy" id="1892852"/>
    <lineage>
        <taxon>Bacteria</taxon>
        <taxon>Bacillati</taxon>
        <taxon>Actinomycetota</taxon>
        <taxon>Actinomycetes</taxon>
        <taxon>Pseudonocardiales</taxon>
        <taxon>Pseudonocardiaceae</taxon>
        <taxon>Solihabitans</taxon>
    </lineage>
</organism>
<evidence type="ECO:0000259" key="2">
    <source>
        <dbReference type="Pfam" id="PF00934"/>
    </source>
</evidence>
<feature type="region of interest" description="Disordered" evidence="1">
    <location>
        <begin position="1"/>
        <end position="33"/>
    </location>
</feature>
<comment type="caution">
    <text evidence="3">The sequence shown here is derived from an EMBL/GenBank/DDBJ whole genome shotgun (WGS) entry which is preliminary data.</text>
</comment>
<sequence length="151" mass="16295">MAEQGGDQVSNLVNNLTTPEDGSPQLTSMSDLLGLTGPTSSLINGGGAGGYKFSPEEMPGIIKEFQGIRDDLQKVARTAQRMVQVKPPGDEDASKRFAQLANDSGHAYLKLNQDMQDYVSNYIQKLQSAMDVYQKTEQAAADAAKNIEGRL</sequence>
<dbReference type="InterPro" id="IPR000084">
    <property type="entry name" value="PE-PGRS_N"/>
</dbReference>
<dbReference type="AlphaFoldDB" id="A0A5B2XUK2"/>
<dbReference type="RefSeq" id="WP_149847301.1">
    <property type="nucleotide sequence ID" value="NZ_VUOB01000001.1"/>
</dbReference>
<name>A0A5B2XUK2_9PSEU</name>
<evidence type="ECO:0000256" key="1">
    <source>
        <dbReference type="SAM" id="MobiDB-lite"/>
    </source>
</evidence>
<dbReference type="Pfam" id="PF00934">
    <property type="entry name" value="PE"/>
    <property type="match status" value="1"/>
</dbReference>
<feature type="compositionally biased region" description="Polar residues" evidence="1">
    <location>
        <begin position="7"/>
        <end position="30"/>
    </location>
</feature>
<dbReference type="OrthoDB" id="3627045at2"/>